<keyword evidence="2" id="KW-0472">Membrane</keyword>
<keyword evidence="5" id="KW-1185">Reference proteome</keyword>
<sequence length="343" mass="37839">MATRRRRAWTRAAVVVTLVVVSIAVSITVYLERTLVAPVDRIEGVFTDLPDRPPMPRARPGRKPVNILFLGTDRRSTAQTTGARAAGRAWEPGAQRTDAMLVVHIDGDRDGMSVISLPRDSWVEIPGHGSAKINAAFSYGGPRLAVATVERLTRVRIDHLAIIDWEGLRQLTDALGGVTVDVPETVHDSARGITWTAGPHTLDGQDALDYVGQRYGLPGGDLDRARRQQNFLRLVLADTLERISGGGPLEVFRLLRVVADNVSVDAGWSTDDMARLGWSLRDLDATRTRFLTTPVAEFGWEGAQSVVRLHDRRGRALWKAVRDDQVADWADHNPDVELTDDVR</sequence>
<evidence type="ECO:0000259" key="3">
    <source>
        <dbReference type="Pfam" id="PF03816"/>
    </source>
</evidence>
<evidence type="ECO:0000313" key="5">
    <source>
        <dbReference type="Proteomes" id="UP001596072"/>
    </source>
</evidence>
<feature type="domain" description="Cell envelope-related transcriptional attenuator" evidence="3">
    <location>
        <begin position="96"/>
        <end position="237"/>
    </location>
</feature>
<dbReference type="PANTHER" id="PTHR33392">
    <property type="entry name" value="POLYISOPRENYL-TEICHOIC ACID--PEPTIDOGLYCAN TEICHOIC ACID TRANSFERASE TAGU"/>
    <property type="match status" value="1"/>
</dbReference>
<comment type="similarity">
    <text evidence="1">Belongs to the LytR/CpsA/Psr (LCP) family.</text>
</comment>
<dbReference type="EMBL" id="JBHSNS010000002">
    <property type="protein sequence ID" value="MFC5728824.1"/>
    <property type="molecule type" value="Genomic_DNA"/>
</dbReference>
<keyword evidence="2" id="KW-0812">Transmembrane</keyword>
<dbReference type="PANTHER" id="PTHR33392:SF6">
    <property type="entry name" value="POLYISOPRENYL-TEICHOIC ACID--PEPTIDOGLYCAN TEICHOIC ACID TRANSFERASE TAGU"/>
    <property type="match status" value="1"/>
</dbReference>
<keyword evidence="2" id="KW-1133">Transmembrane helix</keyword>
<evidence type="ECO:0000256" key="1">
    <source>
        <dbReference type="ARBA" id="ARBA00006068"/>
    </source>
</evidence>
<name>A0ABW0ZGU8_9ACTN</name>
<dbReference type="RefSeq" id="WP_168798366.1">
    <property type="nucleotide sequence ID" value="NZ_JBHSNS010000002.1"/>
</dbReference>
<protein>
    <submittedName>
        <fullName evidence="4">LCP family protein</fullName>
    </submittedName>
</protein>
<dbReference type="InterPro" id="IPR004474">
    <property type="entry name" value="LytR_CpsA_psr"/>
</dbReference>
<gene>
    <name evidence="4" type="ORF">ACFPQB_07830</name>
</gene>
<accession>A0ABW0ZGU8</accession>
<organism evidence="4 5">
    <name type="scientific">Nocardioides vastitatis</name>
    <dbReference type="NCBI Taxonomy" id="2568655"/>
    <lineage>
        <taxon>Bacteria</taxon>
        <taxon>Bacillati</taxon>
        <taxon>Actinomycetota</taxon>
        <taxon>Actinomycetes</taxon>
        <taxon>Propionibacteriales</taxon>
        <taxon>Nocardioidaceae</taxon>
        <taxon>Nocardioides</taxon>
    </lineage>
</organism>
<dbReference type="Pfam" id="PF03816">
    <property type="entry name" value="LytR_cpsA_psr"/>
    <property type="match status" value="1"/>
</dbReference>
<dbReference type="Proteomes" id="UP001596072">
    <property type="component" value="Unassembled WGS sequence"/>
</dbReference>
<reference evidence="5" key="1">
    <citation type="journal article" date="2019" name="Int. J. Syst. Evol. Microbiol.">
        <title>The Global Catalogue of Microorganisms (GCM) 10K type strain sequencing project: providing services to taxonomists for standard genome sequencing and annotation.</title>
        <authorList>
            <consortium name="The Broad Institute Genomics Platform"/>
            <consortium name="The Broad Institute Genome Sequencing Center for Infectious Disease"/>
            <person name="Wu L."/>
            <person name="Ma J."/>
        </authorList>
    </citation>
    <scope>NUCLEOTIDE SEQUENCE [LARGE SCALE GENOMIC DNA]</scope>
    <source>
        <strain evidence="5">YIM 94188</strain>
    </source>
</reference>
<dbReference type="NCBIfam" id="TIGR00350">
    <property type="entry name" value="lytR_cpsA_psr"/>
    <property type="match status" value="1"/>
</dbReference>
<evidence type="ECO:0000256" key="2">
    <source>
        <dbReference type="SAM" id="Phobius"/>
    </source>
</evidence>
<dbReference type="Gene3D" id="3.40.630.190">
    <property type="entry name" value="LCP protein"/>
    <property type="match status" value="1"/>
</dbReference>
<proteinExistence type="inferred from homology"/>
<comment type="caution">
    <text evidence="4">The sequence shown here is derived from an EMBL/GenBank/DDBJ whole genome shotgun (WGS) entry which is preliminary data.</text>
</comment>
<feature type="transmembrane region" description="Helical" evidence="2">
    <location>
        <begin position="12"/>
        <end position="31"/>
    </location>
</feature>
<dbReference type="InterPro" id="IPR050922">
    <property type="entry name" value="LytR/CpsA/Psr_CW_biosynth"/>
</dbReference>
<evidence type="ECO:0000313" key="4">
    <source>
        <dbReference type="EMBL" id="MFC5728824.1"/>
    </source>
</evidence>